<keyword evidence="3" id="KW-0788">Thiol protease</keyword>
<evidence type="ECO:0000313" key="6">
    <source>
        <dbReference type="EMBL" id="PBK83389.1"/>
    </source>
</evidence>
<protein>
    <recommendedName>
        <fullName evidence="5">Peptidase C14 caspase domain-containing protein</fullName>
    </recommendedName>
</protein>
<keyword evidence="4" id="KW-0472">Membrane</keyword>
<keyword evidence="2" id="KW-0053">Apoptosis</keyword>
<proteinExistence type="inferred from homology"/>
<dbReference type="PANTHER" id="PTHR48104">
    <property type="entry name" value="METACASPASE-4"/>
    <property type="match status" value="1"/>
</dbReference>
<dbReference type="PANTHER" id="PTHR48104:SF30">
    <property type="entry name" value="METACASPASE-1"/>
    <property type="match status" value="1"/>
</dbReference>
<dbReference type="GO" id="GO:0005737">
    <property type="term" value="C:cytoplasm"/>
    <property type="evidence" value="ECO:0007669"/>
    <property type="project" value="TreeGrafter"/>
</dbReference>
<dbReference type="GO" id="GO:0006508">
    <property type="term" value="P:proteolysis"/>
    <property type="evidence" value="ECO:0007669"/>
    <property type="project" value="InterPro"/>
</dbReference>
<evidence type="ECO:0000256" key="4">
    <source>
        <dbReference type="SAM" id="Phobius"/>
    </source>
</evidence>
<gene>
    <name evidence="6" type="ORF">ARMGADRAFT_1067847</name>
</gene>
<accession>A0A2H3CJX6</accession>
<dbReference type="OrthoDB" id="3223806at2759"/>
<dbReference type="InterPro" id="IPR050452">
    <property type="entry name" value="Metacaspase"/>
</dbReference>
<reference evidence="7" key="1">
    <citation type="journal article" date="2017" name="Nat. Ecol. Evol.">
        <title>Genome expansion and lineage-specific genetic innovations in the forest pathogenic fungi Armillaria.</title>
        <authorList>
            <person name="Sipos G."/>
            <person name="Prasanna A.N."/>
            <person name="Walter M.C."/>
            <person name="O'Connor E."/>
            <person name="Balint B."/>
            <person name="Krizsan K."/>
            <person name="Kiss B."/>
            <person name="Hess J."/>
            <person name="Varga T."/>
            <person name="Slot J."/>
            <person name="Riley R."/>
            <person name="Boka B."/>
            <person name="Rigling D."/>
            <person name="Barry K."/>
            <person name="Lee J."/>
            <person name="Mihaltcheva S."/>
            <person name="LaButti K."/>
            <person name="Lipzen A."/>
            <person name="Waldron R."/>
            <person name="Moloney N.M."/>
            <person name="Sperisen C."/>
            <person name="Kredics L."/>
            <person name="Vagvoelgyi C."/>
            <person name="Patrignani A."/>
            <person name="Fitzpatrick D."/>
            <person name="Nagy I."/>
            <person name="Doyle S."/>
            <person name="Anderson J.B."/>
            <person name="Grigoriev I.V."/>
            <person name="Gueldener U."/>
            <person name="Muensterkoetter M."/>
            <person name="Nagy L.G."/>
        </authorList>
    </citation>
    <scope>NUCLEOTIDE SEQUENCE [LARGE SCALE GENOMIC DNA]</scope>
    <source>
        <strain evidence="7">Ar21-2</strain>
    </source>
</reference>
<dbReference type="OMA" id="CHARDDT"/>
<dbReference type="Gene3D" id="3.40.50.12660">
    <property type="match status" value="2"/>
</dbReference>
<keyword evidence="3" id="KW-0378">Hydrolase</keyword>
<dbReference type="GO" id="GO:0004197">
    <property type="term" value="F:cysteine-type endopeptidase activity"/>
    <property type="evidence" value="ECO:0007669"/>
    <property type="project" value="InterPro"/>
</dbReference>
<dbReference type="AlphaFoldDB" id="A0A2H3CJX6"/>
<keyword evidence="3" id="KW-0645">Protease</keyword>
<name>A0A2H3CJX6_ARMGA</name>
<dbReference type="GO" id="GO:0006915">
    <property type="term" value="P:apoptotic process"/>
    <property type="evidence" value="ECO:0007669"/>
    <property type="project" value="UniProtKB-KW"/>
</dbReference>
<evidence type="ECO:0000259" key="5">
    <source>
        <dbReference type="Pfam" id="PF00656"/>
    </source>
</evidence>
<evidence type="ECO:0000256" key="2">
    <source>
        <dbReference type="ARBA" id="ARBA00022703"/>
    </source>
</evidence>
<dbReference type="Pfam" id="PF00656">
    <property type="entry name" value="Peptidase_C14"/>
    <property type="match status" value="1"/>
</dbReference>
<evidence type="ECO:0000256" key="3">
    <source>
        <dbReference type="ARBA" id="ARBA00022807"/>
    </source>
</evidence>
<keyword evidence="7" id="KW-1185">Reference proteome</keyword>
<comment type="similarity">
    <text evidence="1">Belongs to the peptidase C14B family.</text>
</comment>
<dbReference type="EMBL" id="KZ293707">
    <property type="protein sequence ID" value="PBK83389.1"/>
    <property type="molecule type" value="Genomic_DNA"/>
</dbReference>
<feature type="transmembrane region" description="Helical" evidence="4">
    <location>
        <begin position="14"/>
        <end position="34"/>
    </location>
</feature>
<sequence length="436" mass="49651">MGAVAKHRDDKQDLYIFSSLHFSLFFVAVGMKIIKRPRSTYQSPIADSKNELSCKKALLIGISYKTDKDSGNEQYELHTPHRDVHDMKDLLIDYYGYDNANITTLLDDGKSAERQPTRSNIICEIKKLVQDAKPGDHFFFQYSGHVGQVENKNNSEEDGMDEYLIPCESHNDEHDSRMILDDELRQHLVDTLPIGSSLVAVFDSCHSASLLDLDHFRCNRVYVPWISKGHRKSNSKWNCNVRRQAMAPSSGVRSVYQMKRVSKKVVKSKKTSIERIADSNVDVDMKDDIWLDNTELSPIPRCDSPIPIWPCDGFCKPSDVERPHVISLGSCKDDQLSWEDRDGTSMIQALIEILKNDPHLSLKDLMTNVSHEVHKASLNMHSKVKTYKKTLKEWHRRSCAEAAVSASDAVVLEMTNFQDPQLSSHKPLNMNGRFSL</sequence>
<evidence type="ECO:0000313" key="7">
    <source>
        <dbReference type="Proteomes" id="UP000217790"/>
    </source>
</evidence>
<keyword evidence="4" id="KW-0812">Transmembrane</keyword>
<dbReference type="InParanoid" id="A0A2H3CJX6"/>
<dbReference type="InterPro" id="IPR011600">
    <property type="entry name" value="Pept_C14_caspase"/>
</dbReference>
<evidence type="ECO:0000256" key="1">
    <source>
        <dbReference type="ARBA" id="ARBA00009005"/>
    </source>
</evidence>
<keyword evidence="4" id="KW-1133">Transmembrane helix</keyword>
<feature type="domain" description="Peptidase C14 caspase" evidence="5">
    <location>
        <begin position="55"/>
        <end position="383"/>
    </location>
</feature>
<dbReference type="InterPro" id="IPR029030">
    <property type="entry name" value="Caspase-like_dom_sf"/>
</dbReference>
<organism evidence="6 7">
    <name type="scientific">Armillaria gallica</name>
    <name type="common">Bulbous honey fungus</name>
    <name type="synonym">Armillaria bulbosa</name>
    <dbReference type="NCBI Taxonomy" id="47427"/>
    <lineage>
        <taxon>Eukaryota</taxon>
        <taxon>Fungi</taxon>
        <taxon>Dikarya</taxon>
        <taxon>Basidiomycota</taxon>
        <taxon>Agaricomycotina</taxon>
        <taxon>Agaricomycetes</taxon>
        <taxon>Agaricomycetidae</taxon>
        <taxon>Agaricales</taxon>
        <taxon>Marasmiineae</taxon>
        <taxon>Physalacriaceae</taxon>
        <taxon>Armillaria</taxon>
    </lineage>
</organism>
<dbReference type="SUPFAM" id="SSF52129">
    <property type="entry name" value="Caspase-like"/>
    <property type="match status" value="1"/>
</dbReference>
<dbReference type="Proteomes" id="UP000217790">
    <property type="component" value="Unassembled WGS sequence"/>
</dbReference>
<dbReference type="STRING" id="47427.A0A2H3CJX6"/>